<evidence type="ECO:0008006" key="4">
    <source>
        <dbReference type="Google" id="ProtNLM"/>
    </source>
</evidence>
<dbReference type="EMBL" id="BTGU01000068">
    <property type="protein sequence ID" value="GMN57100.1"/>
    <property type="molecule type" value="Genomic_DNA"/>
</dbReference>
<keyword evidence="1" id="KW-0472">Membrane</keyword>
<sequence>MEGCLSPYTKPQPPNLLIYFLPHRQCRNTLSILTNPKTLHSLSLSLVFLCLCRTTILFTTQPAAMAAVVVTALLVVVLSLVLRVAYDTLSCYWLTPRRIKKIMERQGVRGPKPRPLIGNILDMASLVSKSTSHDMNSITHDVVSRLLPHYVAWSKQYGIVPPPFP</sequence>
<evidence type="ECO:0000313" key="3">
    <source>
        <dbReference type="Proteomes" id="UP001187192"/>
    </source>
</evidence>
<feature type="transmembrane region" description="Helical" evidence="1">
    <location>
        <begin position="64"/>
        <end position="95"/>
    </location>
</feature>
<evidence type="ECO:0000256" key="1">
    <source>
        <dbReference type="SAM" id="Phobius"/>
    </source>
</evidence>
<name>A0AA88DKX3_FICCA</name>
<keyword evidence="3" id="KW-1185">Reference proteome</keyword>
<reference evidence="2" key="1">
    <citation type="submission" date="2023-07" db="EMBL/GenBank/DDBJ databases">
        <title>draft genome sequence of fig (Ficus carica).</title>
        <authorList>
            <person name="Takahashi T."/>
            <person name="Nishimura K."/>
        </authorList>
    </citation>
    <scope>NUCLEOTIDE SEQUENCE</scope>
</reference>
<gene>
    <name evidence="2" type="ORF">TIFTF001_026209</name>
</gene>
<protein>
    <recommendedName>
        <fullName evidence="4">Cytochrome P450</fullName>
    </recommendedName>
</protein>
<comment type="caution">
    <text evidence="2">The sequence shown here is derived from an EMBL/GenBank/DDBJ whole genome shotgun (WGS) entry which is preliminary data.</text>
</comment>
<dbReference type="AlphaFoldDB" id="A0AA88DKX3"/>
<keyword evidence="1" id="KW-1133">Transmembrane helix</keyword>
<dbReference type="Proteomes" id="UP001187192">
    <property type="component" value="Unassembled WGS sequence"/>
</dbReference>
<proteinExistence type="predicted"/>
<keyword evidence="1" id="KW-0812">Transmembrane</keyword>
<organism evidence="2 3">
    <name type="scientific">Ficus carica</name>
    <name type="common">Common fig</name>
    <dbReference type="NCBI Taxonomy" id="3494"/>
    <lineage>
        <taxon>Eukaryota</taxon>
        <taxon>Viridiplantae</taxon>
        <taxon>Streptophyta</taxon>
        <taxon>Embryophyta</taxon>
        <taxon>Tracheophyta</taxon>
        <taxon>Spermatophyta</taxon>
        <taxon>Magnoliopsida</taxon>
        <taxon>eudicotyledons</taxon>
        <taxon>Gunneridae</taxon>
        <taxon>Pentapetalae</taxon>
        <taxon>rosids</taxon>
        <taxon>fabids</taxon>
        <taxon>Rosales</taxon>
        <taxon>Moraceae</taxon>
        <taxon>Ficeae</taxon>
        <taxon>Ficus</taxon>
    </lineage>
</organism>
<evidence type="ECO:0000313" key="2">
    <source>
        <dbReference type="EMBL" id="GMN57100.1"/>
    </source>
</evidence>
<accession>A0AA88DKX3</accession>